<evidence type="ECO:0000313" key="3">
    <source>
        <dbReference type="Proteomes" id="UP001209083"/>
    </source>
</evidence>
<feature type="domain" description="Polymerase/histidinol phosphatase N-terminal" evidence="1">
    <location>
        <begin position="5"/>
        <end position="70"/>
    </location>
</feature>
<dbReference type="EMBL" id="CP090958">
    <property type="protein sequence ID" value="WGW10541.1"/>
    <property type="molecule type" value="Genomic_DNA"/>
</dbReference>
<reference evidence="2 3" key="1">
    <citation type="submission" date="2023-05" db="EMBL/GenBank/DDBJ databases">
        <title>Lithophilousrod everest ZFBP1038 complete genpme.</title>
        <authorList>
            <person name="Tian M."/>
        </authorList>
    </citation>
    <scope>NUCLEOTIDE SEQUENCE [LARGE SCALE GENOMIC DNA]</scope>
    <source>
        <strain evidence="2 3">ZFBP1038</strain>
    </source>
</reference>
<dbReference type="Gene3D" id="1.10.150.650">
    <property type="match status" value="1"/>
</dbReference>
<name>A0ABY8QQK9_9MICO</name>
<organism evidence="2 3">
    <name type="scientific">Saxibacter everestensis</name>
    <dbReference type="NCBI Taxonomy" id="2909229"/>
    <lineage>
        <taxon>Bacteria</taxon>
        <taxon>Bacillati</taxon>
        <taxon>Actinomycetota</taxon>
        <taxon>Actinomycetes</taxon>
        <taxon>Micrococcales</taxon>
        <taxon>Brevibacteriaceae</taxon>
        <taxon>Saxibacter</taxon>
    </lineage>
</organism>
<keyword evidence="3" id="KW-1185">Reference proteome</keyword>
<dbReference type="PANTHER" id="PTHR42924">
    <property type="entry name" value="EXONUCLEASE"/>
    <property type="match status" value="1"/>
</dbReference>
<dbReference type="RefSeq" id="WP_349637322.1">
    <property type="nucleotide sequence ID" value="NZ_CP090958.1"/>
</dbReference>
<protein>
    <submittedName>
        <fullName evidence="2">PHP domain-containing protein</fullName>
    </submittedName>
</protein>
<sequence length="283" mass="30342">MSQRIDLHTHSAVSDGTEAPADLIRSAAAAGVRTVALTDHDTVTGWEEASIAARAEGVSLVPGMEISCRHEGISVHLLSYLHDPLNIPLMAEVLQARESRVTRAQLMVDRLAVDYDITWEKVVAHTAAGATIGRPHLADALVTLGVVDDRSAAFEHILTPRSPYYVSLTVVSPIDAIRLVRAAGGVPVFAHPMATARGRVVSEQAIELMIDAGLGGFEVDHRDNPPEARRRLREIAASFDLLVTGSSDYHGTGKPNRLGENLTDPEMLSRLEAQATGCSVVRG</sequence>
<accession>A0ABY8QQK9</accession>
<dbReference type="SMART" id="SM00481">
    <property type="entry name" value="POLIIIAc"/>
    <property type="match status" value="1"/>
</dbReference>
<evidence type="ECO:0000259" key="1">
    <source>
        <dbReference type="SMART" id="SM00481"/>
    </source>
</evidence>
<dbReference type="Gene3D" id="3.20.20.140">
    <property type="entry name" value="Metal-dependent hydrolases"/>
    <property type="match status" value="1"/>
</dbReference>
<dbReference type="Proteomes" id="UP001209083">
    <property type="component" value="Chromosome"/>
</dbReference>
<dbReference type="InterPro" id="IPR016195">
    <property type="entry name" value="Pol/histidinol_Pase-like"/>
</dbReference>
<dbReference type="InterPro" id="IPR052018">
    <property type="entry name" value="PHP_domain"/>
</dbReference>
<dbReference type="PANTHER" id="PTHR42924:SF3">
    <property type="entry name" value="POLYMERASE_HISTIDINOL PHOSPHATASE N-TERMINAL DOMAIN-CONTAINING PROTEIN"/>
    <property type="match status" value="1"/>
</dbReference>
<dbReference type="InterPro" id="IPR003141">
    <property type="entry name" value="Pol/His_phosphatase_N"/>
</dbReference>
<dbReference type="SUPFAM" id="SSF89550">
    <property type="entry name" value="PHP domain-like"/>
    <property type="match status" value="1"/>
</dbReference>
<evidence type="ECO:0000313" key="2">
    <source>
        <dbReference type="EMBL" id="WGW10541.1"/>
    </source>
</evidence>
<dbReference type="Pfam" id="PF02811">
    <property type="entry name" value="PHP"/>
    <property type="match status" value="1"/>
</dbReference>
<gene>
    <name evidence="2" type="ORF">LWF01_10355</name>
</gene>
<dbReference type="InterPro" id="IPR004013">
    <property type="entry name" value="PHP_dom"/>
</dbReference>
<dbReference type="CDD" id="cd07438">
    <property type="entry name" value="PHP_HisPPase_AMP"/>
    <property type="match status" value="1"/>
</dbReference>
<proteinExistence type="predicted"/>